<dbReference type="OrthoDB" id="127107at2"/>
<accession>A0A517QV30</accession>
<dbReference type="InterPro" id="IPR011429">
    <property type="entry name" value="Cyt_c_Planctomycete-type"/>
</dbReference>
<dbReference type="AlphaFoldDB" id="A0A517QV30"/>
<dbReference type="PANTHER" id="PTHR35889">
    <property type="entry name" value="CYCLOINULO-OLIGOSACCHARIDE FRUCTANOTRANSFERASE-RELATED"/>
    <property type="match status" value="1"/>
</dbReference>
<sequence length="960" mass="109051" precursor="true">MRERMSGKLFSQLTLILLIVPANVQADKPVNFETEVAPLLEKHCIRCHSPGNPKGELSLESAEHLIQNNYLSAGDPDSSYLLDQISSSDGTRPAMPKEGEPLTKDEVDIFRRWILEGAKWPEDVLVREKSKADGSWWSLQPLSLITPSMHEQAPEDWNTNPIDRFIFAKLKENKLSPNPPATRRELIRRATFDLTGLPPTPEEVDHFLKDDSPEAYRKILDRLLASPHYGERWGRHWLDVVRFGESNGFERNVLINDLWPFRDYVIQSINEDKPFDQFIREHLAGDVIGMGNPESEIGSAFLVAGPYDDVGNQDADQAAQIRANTIDEMIRSSAEAFLGLTVGCARCHDHKFDPILQRDYYSWYATFSGVRHGRRVVATDQEKQEHQAKVQPLQQQRDRLTQQLAELNKNILQQGLTKLAEYDKKWTREPVSRLGCEETFEPVSVKFVRLISEGQDSNFRNRNSFGIDEFEIWSKESPSRNVALASQGAKASGASRHIEDFPGAYGPQIAIDGKTGERFLATGGTLTIELPQPTTIQRIFFSSARDEPNPAQRKFAFVGEYRIESSLDGKEWTVIANSEDRKPLNSQHRDHRLRTLEETPEHRQKVAELKRELAKVNQQLAAIPPLPVVWVGQRVASDAKGPFHIFLGGSPQRPGEEVVPASLAVLSKSEAKYELKPEAPESERRESLANWIADNQNPLTSRVLANRIWHYHFGTGIVDTPSDFGYMGSQPTHPKLLDWLANQLIENNWQIKSIHRQIMLSQTYQQSSNYRKDAARVDGDARLLWRFPPRRLSAEEIRDTILQVSGKLNKKMGGPGFRLYHFMQDNVCTYAPLDKHGPETYRRAVYHQNARASVVDLMTEFDQPDCAFSISKRAETTTPLQALTMLNHSFTMDMSKALAERVINETGENLDQQIKLIFSLCYNRSPSAEEVAASKEMIQQTSLAKYCRVILNTSEMIYVN</sequence>
<keyword evidence="2" id="KW-0732">Signal</keyword>
<evidence type="ECO:0000313" key="6">
    <source>
        <dbReference type="EMBL" id="QDT35496.1"/>
    </source>
</evidence>
<feature type="coiled-coil region" evidence="1">
    <location>
        <begin position="383"/>
        <end position="410"/>
    </location>
</feature>
<protein>
    <submittedName>
        <fullName evidence="6">Planctomycete cytochrome C</fullName>
    </submittedName>
</protein>
<feature type="domain" description="DUF1553" evidence="4">
    <location>
        <begin position="684"/>
        <end position="937"/>
    </location>
</feature>
<evidence type="ECO:0000259" key="4">
    <source>
        <dbReference type="Pfam" id="PF07587"/>
    </source>
</evidence>
<dbReference type="PANTHER" id="PTHR35889:SF3">
    <property type="entry name" value="F-BOX DOMAIN-CONTAINING PROTEIN"/>
    <property type="match status" value="1"/>
</dbReference>
<dbReference type="InterPro" id="IPR022655">
    <property type="entry name" value="DUF1553"/>
</dbReference>
<dbReference type="InterPro" id="IPR008979">
    <property type="entry name" value="Galactose-bd-like_sf"/>
</dbReference>
<evidence type="ECO:0000256" key="1">
    <source>
        <dbReference type="SAM" id="Coils"/>
    </source>
</evidence>
<dbReference type="Pfam" id="PF07583">
    <property type="entry name" value="PSCyt2"/>
    <property type="match status" value="1"/>
</dbReference>
<evidence type="ECO:0000313" key="7">
    <source>
        <dbReference type="Proteomes" id="UP000315724"/>
    </source>
</evidence>
<dbReference type="Gene3D" id="2.60.120.260">
    <property type="entry name" value="Galactose-binding domain-like"/>
    <property type="match status" value="1"/>
</dbReference>
<feature type="signal peptide" evidence="2">
    <location>
        <begin position="1"/>
        <end position="26"/>
    </location>
</feature>
<dbReference type="KEGG" id="tpol:Mal48_47730"/>
<evidence type="ECO:0000259" key="5">
    <source>
        <dbReference type="Pfam" id="PF07635"/>
    </source>
</evidence>
<evidence type="ECO:0000256" key="2">
    <source>
        <dbReference type="SAM" id="SignalP"/>
    </source>
</evidence>
<keyword evidence="1" id="KW-0175">Coiled coil</keyword>
<dbReference type="InterPro" id="IPR011444">
    <property type="entry name" value="DUF1549"/>
</dbReference>
<dbReference type="Pfam" id="PF07587">
    <property type="entry name" value="PSD1"/>
    <property type="match status" value="1"/>
</dbReference>
<organism evidence="6 7">
    <name type="scientific">Thalassoglobus polymorphus</name>
    <dbReference type="NCBI Taxonomy" id="2527994"/>
    <lineage>
        <taxon>Bacteria</taxon>
        <taxon>Pseudomonadati</taxon>
        <taxon>Planctomycetota</taxon>
        <taxon>Planctomycetia</taxon>
        <taxon>Planctomycetales</taxon>
        <taxon>Planctomycetaceae</taxon>
        <taxon>Thalassoglobus</taxon>
    </lineage>
</organism>
<feature type="chain" id="PRO_5021898617" evidence="2">
    <location>
        <begin position="27"/>
        <end position="960"/>
    </location>
</feature>
<dbReference type="EMBL" id="CP036267">
    <property type="protein sequence ID" value="QDT35496.1"/>
    <property type="molecule type" value="Genomic_DNA"/>
</dbReference>
<name>A0A517QV30_9PLAN</name>
<feature type="domain" description="Cytochrome C Planctomycete-type" evidence="5">
    <location>
        <begin position="44"/>
        <end position="99"/>
    </location>
</feature>
<reference evidence="6 7" key="1">
    <citation type="submission" date="2019-02" db="EMBL/GenBank/DDBJ databases">
        <title>Deep-cultivation of Planctomycetes and their phenomic and genomic characterization uncovers novel biology.</title>
        <authorList>
            <person name="Wiegand S."/>
            <person name="Jogler M."/>
            <person name="Boedeker C."/>
            <person name="Pinto D."/>
            <person name="Vollmers J."/>
            <person name="Rivas-Marin E."/>
            <person name="Kohn T."/>
            <person name="Peeters S.H."/>
            <person name="Heuer A."/>
            <person name="Rast P."/>
            <person name="Oberbeckmann S."/>
            <person name="Bunk B."/>
            <person name="Jeske O."/>
            <person name="Meyerdierks A."/>
            <person name="Storesund J.E."/>
            <person name="Kallscheuer N."/>
            <person name="Luecker S."/>
            <person name="Lage O.M."/>
            <person name="Pohl T."/>
            <person name="Merkel B.J."/>
            <person name="Hornburger P."/>
            <person name="Mueller R.-W."/>
            <person name="Bruemmer F."/>
            <person name="Labrenz M."/>
            <person name="Spormann A.M."/>
            <person name="Op den Camp H."/>
            <person name="Overmann J."/>
            <person name="Amann R."/>
            <person name="Jetten M.S.M."/>
            <person name="Mascher T."/>
            <person name="Medema M.H."/>
            <person name="Devos D.P."/>
            <person name="Kaster A.-K."/>
            <person name="Ovreas L."/>
            <person name="Rohde M."/>
            <person name="Galperin M.Y."/>
            <person name="Jogler C."/>
        </authorList>
    </citation>
    <scope>NUCLEOTIDE SEQUENCE [LARGE SCALE GENOMIC DNA]</scope>
    <source>
        <strain evidence="6 7">Mal48</strain>
    </source>
</reference>
<feature type="domain" description="DUF1549" evidence="3">
    <location>
        <begin position="161"/>
        <end position="371"/>
    </location>
</feature>
<dbReference type="Pfam" id="PF07635">
    <property type="entry name" value="PSCyt1"/>
    <property type="match status" value="1"/>
</dbReference>
<dbReference type="Proteomes" id="UP000315724">
    <property type="component" value="Chromosome"/>
</dbReference>
<dbReference type="SUPFAM" id="SSF49785">
    <property type="entry name" value="Galactose-binding domain-like"/>
    <property type="match status" value="1"/>
</dbReference>
<gene>
    <name evidence="6" type="ORF">Mal48_47730</name>
</gene>
<evidence type="ECO:0000259" key="3">
    <source>
        <dbReference type="Pfam" id="PF07583"/>
    </source>
</evidence>
<keyword evidence="7" id="KW-1185">Reference proteome</keyword>
<proteinExistence type="predicted"/>